<gene>
    <name evidence="2" type="ORF">J2S00_000671</name>
</gene>
<dbReference type="EMBL" id="JAUSUQ010000002">
    <property type="protein sequence ID" value="MDQ0337888.1"/>
    <property type="molecule type" value="Genomic_DNA"/>
</dbReference>
<evidence type="ECO:0000313" key="2">
    <source>
        <dbReference type="EMBL" id="MDQ0337888.1"/>
    </source>
</evidence>
<dbReference type="Pfam" id="PF14045">
    <property type="entry name" value="YIEGIA"/>
    <property type="match status" value="1"/>
</dbReference>
<keyword evidence="1" id="KW-0812">Transmembrane</keyword>
<evidence type="ECO:0000256" key="1">
    <source>
        <dbReference type="SAM" id="Phobius"/>
    </source>
</evidence>
<keyword evidence="1" id="KW-0472">Membrane</keyword>
<evidence type="ECO:0000313" key="3">
    <source>
        <dbReference type="Proteomes" id="UP001232445"/>
    </source>
</evidence>
<evidence type="ECO:0008006" key="4">
    <source>
        <dbReference type="Google" id="ProtNLM"/>
    </source>
</evidence>
<organism evidence="2 3">
    <name type="scientific">Caldalkalibacillus uzonensis</name>
    <dbReference type="NCBI Taxonomy" id="353224"/>
    <lineage>
        <taxon>Bacteria</taxon>
        <taxon>Bacillati</taxon>
        <taxon>Bacillota</taxon>
        <taxon>Bacilli</taxon>
        <taxon>Bacillales</taxon>
        <taxon>Bacillaceae</taxon>
        <taxon>Caldalkalibacillus</taxon>
    </lineage>
</organism>
<proteinExistence type="predicted"/>
<sequence length="304" mass="34137">MENNGMISPEYLVMIITAVITGTLARVLTMKQDYRQYPSYPNGFLIHFVTAAVAATLGAFVIPALMTKNFIAVTFLTLAIQQFREVRKTEKESLQDLEGTEYTPRGDAYIDGIAKTFESRNYFALLVSFVTALTMQLLDQETWIEVAAGTLAGLILFVILKHFTKGKKVKDIAIVKRGKIEIKGSELYVDDIFVSNLVGSERVKNLIQKSGLAAVIYPKHPHYSLTLEHQGQRQAMLNEATRAVGLRRYSISFQNFKDDRIVMALVPIEHNFELLKESILNTPLLESVKKAPQLMETQMTGGKQ</sequence>
<reference evidence="2 3" key="1">
    <citation type="submission" date="2023-07" db="EMBL/GenBank/DDBJ databases">
        <title>Genomic Encyclopedia of Type Strains, Phase IV (KMG-IV): sequencing the most valuable type-strain genomes for metagenomic binning, comparative biology and taxonomic classification.</title>
        <authorList>
            <person name="Goeker M."/>
        </authorList>
    </citation>
    <scope>NUCLEOTIDE SEQUENCE [LARGE SCALE GENOMIC DNA]</scope>
    <source>
        <strain evidence="2 3">DSM 17740</strain>
    </source>
</reference>
<dbReference type="Proteomes" id="UP001232445">
    <property type="component" value="Unassembled WGS sequence"/>
</dbReference>
<feature type="transmembrane region" description="Helical" evidence="1">
    <location>
        <begin position="12"/>
        <end position="29"/>
    </location>
</feature>
<feature type="transmembrane region" description="Helical" evidence="1">
    <location>
        <begin position="44"/>
        <end position="66"/>
    </location>
</feature>
<keyword evidence="3" id="KW-1185">Reference proteome</keyword>
<comment type="caution">
    <text evidence="2">The sequence shown here is derived from an EMBL/GenBank/DDBJ whole genome shotgun (WGS) entry which is preliminary data.</text>
</comment>
<accession>A0ABU0CN92</accession>
<keyword evidence="1" id="KW-1133">Transmembrane helix</keyword>
<dbReference type="RefSeq" id="WP_307335365.1">
    <property type="nucleotide sequence ID" value="NZ_JAUSUQ010000002.1"/>
</dbReference>
<dbReference type="InterPro" id="IPR025918">
    <property type="entry name" value="YIEGIA"/>
</dbReference>
<feature type="transmembrane region" description="Helical" evidence="1">
    <location>
        <begin position="144"/>
        <end position="160"/>
    </location>
</feature>
<name>A0ABU0CN92_9BACI</name>
<feature type="transmembrane region" description="Helical" evidence="1">
    <location>
        <begin position="122"/>
        <end position="138"/>
    </location>
</feature>
<protein>
    <recommendedName>
        <fullName evidence="4">YIEGIA protein</fullName>
    </recommendedName>
</protein>